<evidence type="ECO:0000313" key="1">
    <source>
        <dbReference type="EMBL" id="CAB5037405.1"/>
    </source>
</evidence>
<proteinExistence type="predicted"/>
<dbReference type="EMBL" id="CAFBPW010000178">
    <property type="protein sequence ID" value="CAB5037405.1"/>
    <property type="molecule type" value="Genomic_DNA"/>
</dbReference>
<name>A0A6J7U3U5_9ZZZZ</name>
<reference evidence="2" key="1">
    <citation type="submission" date="2020-05" db="EMBL/GenBank/DDBJ databases">
        <authorList>
            <person name="Chiriac C."/>
            <person name="Salcher M."/>
            <person name="Ghai R."/>
            <person name="Kavagutti S V."/>
        </authorList>
    </citation>
    <scope>NUCLEOTIDE SEQUENCE</scope>
</reference>
<dbReference type="AlphaFoldDB" id="A0A6J7U3U5"/>
<organism evidence="2">
    <name type="scientific">freshwater metagenome</name>
    <dbReference type="NCBI Taxonomy" id="449393"/>
    <lineage>
        <taxon>unclassified sequences</taxon>
        <taxon>metagenomes</taxon>
        <taxon>ecological metagenomes</taxon>
    </lineage>
</organism>
<protein>
    <submittedName>
        <fullName evidence="2">Unannotated protein</fullName>
    </submittedName>
</protein>
<sequence length="87" mass="9167">MIVKIAGHVVTEARAVIVPMAAVVVDATVLVEAVQAETDLEEIAPEATVPAAIVPAALVRMLFLNVHGRSACARVAHTEQLFLTPSR</sequence>
<evidence type="ECO:0000313" key="2">
    <source>
        <dbReference type="EMBL" id="CAB5059962.1"/>
    </source>
</evidence>
<dbReference type="EMBL" id="CAFBQW010000006">
    <property type="protein sequence ID" value="CAB5059962.1"/>
    <property type="molecule type" value="Genomic_DNA"/>
</dbReference>
<accession>A0A6J7U3U5</accession>
<gene>
    <name evidence="1" type="ORF">UFOPK4173_01381</name>
    <name evidence="2" type="ORF">UFOPK4354_00099</name>
</gene>